<dbReference type="EMBL" id="LNYG01000013">
    <property type="protein sequence ID" value="KTD07155.1"/>
    <property type="molecule type" value="Genomic_DNA"/>
</dbReference>
<dbReference type="AlphaFoldDB" id="A0A0W0UH27"/>
<accession>A0A0W0UH27</accession>
<dbReference type="GO" id="GO:0032259">
    <property type="term" value="P:methylation"/>
    <property type="evidence" value="ECO:0007669"/>
    <property type="project" value="UniProtKB-KW"/>
</dbReference>
<reference evidence="4 6" key="2">
    <citation type="submission" date="2016-05" db="EMBL/GenBank/DDBJ databases">
        <authorList>
            <person name="Prochazka B."/>
            <person name="Indra A."/>
            <person name="Hasenberger P."/>
            <person name="Blaschitz M."/>
            <person name="Wagner L."/>
            <person name="Wewalka G."/>
            <person name="Sorschag S."/>
            <person name="Schmid D."/>
            <person name="Ruppitsch W."/>
        </authorList>
    </citation>
    <scope>NUCLEOTIDE SEQUENCE [LARGE SCALE GENOMIC DNA]</scope>
    <source>
        <strain evidence="4 6">974010_12</strain>
    </source>
</reference>
<dbReference type="GO" id="GO:0008757">
    <property type="term" value="F:S-adenosylmethionine-dependent methyltransferase activity"/>
    <property type="evidence" value="ECO:0007669"/>
    <property type="project" value="InterPro"/>
</dbReference>
<gene>
    <name evidence="4" type="ORF">A8135_09025</name>
    <name evidence="3" type="ORF">Ljam_1350</name>
</gene>
<dbReference type="Gene3D" id="3.40.50.150">
    <property type="entry name" value="Vaccinia Virus protein VP39"/>
    <property type="match status" value="1"/>
</dbReference>
<dbReference type="InterPro" id="IPR029063">
    <property type="entry name" value="SAM-dependent_MTases_sf"/>
</dbReference>
<dbReference type="PATRIC" id="fig|455.5.peg.1424"/>
<keyword evidence="1 3" id="KW-0808">Transferase</keyword>
<keyword evidence="6" id="KW-1185">Reference proteome</keyword>
<evidence type="ECO:0000313" key="6">
    <source>
        <dbReference type="Proteomes" id="UP000093336"/>
    </source>
</evidence>
<name>A0A0W0UH27_9GAMM</name>
<dbReference type="SUPFAM" id="SSF53335">
    <property type="entry name" value="S-adenosyl-L-methionine-dependent methyltransferases"/>
    <property type="match status" value="1"/>
</dbReference>
<dbReference type="Proteomes" id="UP000054715">
    <property type="component" value="Unassembled WGS sequence"/>
</dbReference>
<comment type="caution">
    <text evidence="3">The sequence shown here is derived from an EMBL/GenBank/DDBJ whole genome shotgun (WGS) entry which is preliminary data.</text>
</comment>
<reference evidence="3 5" key="1">
    <citation type="submission" date="2015-11" db="EMBL/GenBank/DDBJ databases">
        <title>Genomic analysis of 38 Legionella species identifies large and diverse effector repertoires.</title>
        <authorList>
            <person name="Burstein D."/>
            <person name="Amaro F."/>
            <person name="Zusman T."/>
            <person name="Lifshitz Z."/>
            <person name="Cohen O."/>
            <person name="Gilbert J.A."/>
            <person name="Pupko T."/>
            <person name="Shuman H.A."/>
            <person name="Segal G."/>
        </authorList>
    </citation>
    <scope>NUCLEOTIDE SEQUENCE [LARGE SCALE GENOMIC DNA]</scope>
    <source>
        <strain evidence="3 5">JA-26-G1-E2</strain>
    </source>
</reference>
<dbReference type="RefSeq" id="WP_058449366.1">
    <property type="nucleotide sequence ID" value="NZ_CAAAJF010000007.1"/>
</dbReference>
<dbReference type="InterPro" id="IPR050447">
    <property type="entry name" value="Erg6_SMT_methyltransf"/>
</dbReference>
<evidence type="ECO:0000313" key="4">
    <source>
        <dbReference type="EMBL" id="OCH98894.1"/>
    </source>
</evidence>
<dbReference type="PANTHER" id="PTHR44068">
    <property type="entry name" value="ZGC:194242"/>
    <property type="match status" value="1"/>
</dbReference>
<feature type="domain" description="Methyltransferase type 11" evidence="2">
    <location>
        <begin position="68"/>
        <end position="164"/>
    </location>
</feature>
<evidence type="ECO:0000256" key="1">
    <source>
        <dbReference type="ARBA" id="ARBA00022679"/>
    </source>
</evidence>
<evidence type="ECO:0000259" key="2">
    <source>
        <dbReference type="Pfam" id="PF08241"/>
    </source>
</evidence>
<dbReference type="InterPro" id="IPR013216">
    <property type="entry name" value="Methyltransf_11"/>
</dbReference>
<dbReference type="Pfam" id="PF08241">
    <property type="entry name" value="Methyltransf_11"/>
    <property type="match status" value="1"/>
</dbReference>
<sequence length="274" mass="31862">MHNKIIQFYDLHPINYNQITSSLENKYKQLKNITQEQLSDFDQDHYDGSEAIDILAHSLDIKQNHHVLDIGCGVGGASRYLAYHYGCQVFGLDITQSRIEAAIKLTELSGLSHLVKFQQGDATSMPFSNHQFDRIIGQEAWVHIADKKSLFNECRRVLKPEGKLGFTDVIVTNDLTSQELLRLQQEMACYGLITANEYENEIKRGNFILSRKEDLSIHWMNILVERLKMYRSLKEHTIKKFGEEYYLQWDETYAFYVDLFTKGKLGGMRFIAHR</sequence>
<protein>
    <submittedName>
        <fullName evidence="3">SAM dependent methyltransferase</fullName>
    </submittedName>
</protein>
<dbReference type="OrthoDB" id="529208at2"/>
<evidence type="ECO:0000313" key="5">
    <source>
        <dbReference type="Proteomes" id="UP000054715"/>
    </source>
</evidence>
<keyword evidence="3" id="KW-0489">Methyltransferase</keyword>
<evidence type="ECO:0000313" key="3">
    <source>
        <dbReference type="EMBL" id="KTD07155.1"/>
    </source>
</evidence>
<dbReference type="STRING" id="455.Ljam_1350"/>
<organism evidence="3 5">
    <name type="scientific">Legionella jamestowniensis</name>
    <dbReference type="NCBI Taxonomy" id="455"/>
    <lineage>
        <taxon>Bacteria</taxon>
        <taxon>Pseudomonadati</taxon>
        <taxon>Pseudomonadota</taxon>
        <taxon>Gammaproteobacteria</taxon>
        <taxon>Legionellales</taxon>
        <taxon>Legionellaceae</taxon>
        <taxon>Legionella</taxon>
    </lineage>
</organism>
<dbReference type="Proteomes" id="UP000093336">
    <property type="component" value="Unassembled WGS sequence"/>
</dbReference>
<dbReference type="PANTHER" id="PTHR44068:SF11">
    <property type="entry name" value="GERANYL DIPHOSPHATE 2-C-METHYLTRANSFERASE"/>
    <property type="match status" value="1"/>
</dbReference>
<proteinExistence type="predicted"/>
<dbReference type="EMBL" id="LYOZ01000003">
    <property type="protein sequence ID" value="OCH98894.1"/>
    <property type="molecule type" value="Genomic_DNA"/>
</dbReference>
<dbReference type="CDD" id="cd02440">
    <property type="entry name" value="AdoMet_MTases"/>
    <property type="match status" value="1"/>
</dbReference>